<organism evidence="1 2">
    <name type="scientific">Penicillium camemberti (strain FM 013)</name>
    <dbReference type="NCBI Taxonomy" id="1429867"/>
    <lineage>
        <taxon>Eukaryota</taxon>
        <taxon>Fungi</taxon>
        <taxon>Dikarya</taxon>
        <taxon>Ascomycota</taxon>
        <taxon>Pezizomycotina</taxon>
        <taxon>Eurotiomycetes</taxon>
        <taxon>Eurotiomycetidae</taxon>
        <taxon>Eurotiales</taxon>
        <taxon>Aspergillaceae</taxon>
        <taxon>Penicillium</taxon>
    </lineage>
</organism>
<name>A0A0G4PNB0_PENC3</name>
<evidence type="ECO:0000313" key="1">
    <source>
        <dbReference type="EMBL" id="CRL27839.1"/>
    </source>
</evidence>
<gene>
    <name evidence="1" type="ORF">PCAMFM013_S024g000094</name>
</gene>
<proteinExistence type="predicted"/>
<dbReference type="EMBL" id="HG793157">
    <property type="protein sequence ID" value="CRL27839.1"/>
    <property type="molecule type" value="Genomic_DNA"/>
</dbReference>
<dbReference type="AlphaFoldDB" id="A0A0G4PNB0"/>
<sequence>MTPDMASVSCGVSIVLKAVGELKVPWIDDRSLENRYLDEPDLRSTIGQIVEYMIDQHVPYGFHSIRRYHLLAERLRLLRDATMRARRHDSFTVVNNGTMVNQFNFLKKLPTHGERVFPSPKSFDSQFESDDLAPIHVALQWIRGPRVPRDQETEEAIEEAAAKGIEIPQTNQTLPWDPRICANVYQFRDKIRRLMGCRDVVFGSGERSCTFRVPGARAIAYGEVEFTRKDYGKKDDEIGLD</sequence>
<reference evidence="1 2" key="1">
    <citation type="journal article" date="2014" name="Nat. Commun.">
        <title>Multiple recent horizontal transfers of a large genomic region in cheese making fungi.</title>
        <authorList>
            <person name="Cheeseman K."/>
            <person name="Ropars J."/>
            <person name="Renault P."/>
            <person name="Dupont J."/>
            <person name="Gouzy J."/>
            <person name="Branca A."/>
            <person name="Abraham A.L."/>
            <person name="Ceppi M."/>
            <person name="Conseiller E."/>
            <person name="Debuchy R."/>
            <person name="Malagnac F."/>
            <person name="Goarin A."/>
            <person name="Silar P."/>
            <person name="Lacoste S."/>
            <person name="Sallet E."/>
            <person name="Bensimon A."/>
            <person name="Giraud T."/>
            <person name="Brygoo Y."/>
        </authorList>
    </citation>
    <scope>NUCLEOTIDE SEQUENCE [LARGE SCALE GENOMIC DNA]</scope>
    <source>
        <strain evidence="2">FM 013</strain>
    </source>
</reference>
<dbReference type="Proteomes" id="UP000053732">
    <property type="component" value="Unassembled WGS sequence"/>
</dbReference>
<accession>A0A0G4PNB0</accession>
<protein>
    <submittedName>
        <fullName evidence="1">Str. FM013</fullName>
    </submittedName>
</protein>
<evidence type="ECO:0000313" key="2">
    <source>
        <dbReference type="Proteomes" id="UP000053732"/>
    </source>
</evidence>
<keyword evidence="2" id="KW-1185">Reference proteome</keyword>